<feature type="region of interest" description="Disordered" evidence="1">
    <location>
        <begin position="1"/>
        <end position="35"/>
    </location>
</feature>
<organism evidence="2 3">
    <name type="scientific">Aristolochia fimbriata</name>
    <name type="common">White veined hardy Dutchman's pipe vine</name>
    <dbReference type="NCBI Taxonomy" id="158543"/>
    <lineage>
        <taxon>Eukaryota</taxon>
        <taxon>Viridiplantae</taxon>
        <taxon>Streptophyta</taxon>
        <taxon>Embryophyta</taxon>
        <taxon>Tracheophyta</taxon>
        <taxon>Spermatophyta</taxon>
        <taxon>Magnoliopsida</taxon>
        <taxon>Magnoliidae</taxon>
        <taxon>Piperales</taxon>
        <taxon>Aristolochiaceae</taxon>
        <taxon>Aristolochia</taxon>
    </lineage>
</organism>
<keyword evidence="3" id="KW-1185">Reference proteome</keyword>
<dbReference type="EMBL" id="JAINDJ010000005">
    <property type="protein sequence ID" value="KAG9448014.1"/>
    <property type="molecule type" value="Genomic_DNA"/>
</dbReference>
<reference evidence="2 3" key="1">
    <citation type="submission" date="2021-07" db="EMBL/GenBank/DDBJ databases">
        <title>The Aristolochia fimbriata genome: insights into angiosperm evolution, floral development and chemical biosynthesis.</title>
        <authorList>
            <person name="Jiao Y."/>
        </authorList>
    </citation>
    <scope>NUCLEOTIDE SEQUENCE [LARGE SCALE GENOMIC DNA]</scope>
    <source>
        <strain evidence="2">IBCAS-2021</strain>
        <tissue evidence="2">Leaf</tissue>
    </source>
</reference>
<proteinExistence type="predicted"/>
<comment type="caution">
    <text evidence="2">The sequence shown here is derived from an EMBL/GenBank/DDBJ whole genome shotgun (WGS) entry which is preliminary data.</text>
</comment>
<accession>A0AAV7EI79</accession>
<dbReference type="Proteomes" id="UP000825729">
    <property type="component" value="Unassembled WGS sequence"/>
</dbReference>
<sequence length="160" mass="17165">MLDEMRLRASPLVRGSKPRVDHDSSSANPGIPSRSGNAAGKWLGLGGPVEELATTHRRGPAISILWRLFDPFPISDLSRILVELVGALKPSSRTGLAEPRGTPNGPAVACDVKAPFCYDFFIVRVILRSGDIFSVSCPSDPVMVWKGSSVSNLPAFLPIE</sequence>
<protein>
    <submittedName>
        <fullName evidence="2">Uncharacterized protein</fullName>
    </submittedName>
</protein>
<evidence type="ECO:0000256" key="1">
    <source>
        <dbReference type="SAM" id="MobiDB-lite"/>
    </source>
</evidence>
<name>A0AAV7EI79_ARIFI</name>
<evidence type="ECO:0000313" key="2">
    <source>
        <dbReference type="EMBL" id="KAG9448014.1"/>
    </source>
</evidence>
<evidence type="ECO:0000313" key="3">
    <source>
        <dbReference type="Proteomes" id="UP000825729"/>
    </source>
</evidence>
<dbReference type="AlphaFoldDB" id="A0AAV7EI79"/>
<gene>
    <name evidence="2" type="ORF">H6P81_014142</name>
</gene>